<keyword evidence="2" id="KW-0229">DNA integration</keyword>
<comment type="similarity">
    <text evidence="1">Belongs to the 'phage' integrase family.</text>
</comment>
<evidence type="ECO:0000256" key="2">
    <source>
        <dbReference type="ARBA" id="ARBA00022908"/>
    </source>
</evidence>
<keyword evidence="9" id="KW-1185">Reference proteome</keyword>
<dbReference type="Pfam" id="PF00589">
    <property type="entry name" value="Phage_integrase"/>
    <property type="match status" value="1"/>
</dbReference>
<evidence type="ECO:0000256" key="4">
    <source>
        <dbReference type="ARBA" id="ARBA00023172"/>
    </source>
</evidence>
<feature type="domain" description="Core-binding (CB)" evidence="7">
    <location>
        <begin position="57"/>
        <end position="134"/>
    </location>
</feature>
<keyword evidence="3 5" id="KW-0238">DNA-binding</keyword>
<dbReference type="PANTHER" id="PTHR30349:SF64">
    <property type="entry name" value="PROPHAGE INTEGRASE INTD-RELATED"/>
    <property type="match status" value="1"/>
</dbReference>
<dbReference type="InterPro" id="IPR010998">
    <property type="entry name" value="Integrase_recombinase_N"/>
</dbReference>
<evidence type="ECO:0000313" key="9">
    <source>
        <dbReference type="Proteomes" id="UP001169764"/>
    </source>
</evidence>
<evidence type="ECO:0000256" key="5">
    <source>
        <dbReference type="PROSITE-ProRule" id="PRU01248"/>
    </source>
</evidence>
<evidence type="ECO:0000259" key="6">
    <source>
        <dbReference type="PROSITE" id="PS51898"/>
    </source>
</evidence>
<dbReference type="Gene3D" id="1.10.443.10">
    <property type="entry name" value="Intergrase catalytic core"/>
    <property type="match status" value="1"/>
</dbReference>
<dbReference type="Gene3D" id="1.10.150.130">
    <property type="match status" value="1"/>
</dbReference>
<dbReference type="PROSITE" id="PS51900">
    <property type="entry name" value="CB"/>
    <property type="match status" value="1"/>
</dbReference>
<evidence type="ECO:0000259" key="7">
    <source>
        <dbReference type="PROSITE" id="PS51900"/>
    </source>
</evidence>
<dbReference type="InterPro" id="IPR013762">
    <property type="entry name" value="Integrase-like_cat_sf"/>
</dbReference>
<evidence type="ECO:0000313" key="8">
    <source>
        <dbReference type="EMBL" id="MDO6415461.1"/>
    </source>
</evidence>
<protein>
    <submittedName>
        <fullName evidence="8">Site-specific integrase</fullName>
    </submittedName>
</protein>
<sequence>MALWTRAGIYYVKLTAPDGTLLRRSTGTTDRTKAEEYHDKLKASLWDLARLKLKPKRTWDEAALRWLQEKAHKKSYRDDVSRIRWFTRHLRGKTLDQVSRDMIDGIVSRQLSKSSARTKDLYVALIRAMFRKAQREWEWIDQIPAFRTYSTDKSVRVRYLTQDQAKVLLERLPAHQREVVLFALATGLRQGNVLGLTWDRVDMTRRQATIEHGDTKNGDALGVPLNDVAMGVLGRQKGKNRVYVFTYRGDRLRSANNRAWRSALKACGITNFRWHDLRHTWASWLRQNDVPTWVLQELGGWKSESMVRRYAHMSAKHLQPYADKLIFPVTPEGSAQVVEKPAEPGFATGHKNGHSGGHFRLRLVAGTDVSS</sequence>
<feature type="domain" description="Tyr recombinase" evidence="6">
    <location>
        <begin position="155"/>
        <end position="323"/>
    </location>
</feature>
<dbReference type="RefSeq" id="WP_303543499.1">
    <property type="nucleotide sequence ID" value="NZ_JAUOTP010000006.1"/>
</dbReference>
<name>A0ABT8YAW7_9SPHN</name>
<organism evidence="8 9">
    <name type="scientific">Sphingomonas natans</name>
    <dbReference type="NCBI Taxonomy" id="3063330"/>
    <lineage>
        <taxon>Bacteria</taxon>
        <taxon>Pseudomonadati</taxon>
        <taxon>Pseudomonadota</taxon>
        <taxon>Alphaproteobacteria</taxon>
        <taxon>Sphingomonadales</taxon>
        <taxon>Sphingomonadaceae</taxon>
        <taxon>Sphingomonas</taxon>
    </lineage>
</organism>
<keyword evidence="4" id="KW-0233">DNA recombination</keyword>
<dbReference type="InterPro" id="IPR050090">
    <property type="entry name" value="Tyrosine_recombinase_XerCD"/>
</dbReference>
<dbReference type="PANTHER" id="PTHR30349">
    <property type="entry name" value="PHAGE INTEGRASE-RELATED"/>
    <property type="match status" value="1"/>
</dbReference>
<accession>A0ABT8YAW7</accession>
<comment type="caution">
    <text evidence="8">The sequence shown here is derived from an EMBL/GenBank/DDBJ whole genome shotgun (WGS) entry which is preliminary data.</text>
</comment>
<dbReference type="Proteomes" id="UP001169764">
    <property type="component" value="Unassembled WGS sequence"/>
</dbReference>
<dbReference type="PROSITE" id="PS51898">
    <property type="entry name" value="TYR_RECOMBINASE"/>
    <property type="match status" value="1"/>
</dbReference>
<evidence type="ECO:0000256" key="1">
    <source>
        <dbReference type="ARBA" id="ARBA00008857"/>
    </source>
</evidence>
<dbReference type="InterPro" id="IPR044068">
    <property type="entry name" value="CB"/>
</dbReference>
<gene>
    <name evidence="8" type="ORF">Q4F19_13795</name>
</gene>
<dbReference type="InterPro" id="IPR002104">
    <property type="entry name" value="Integrase_catalytic"/>
</dbReference>
<reference evidence="8" key="1">
    <citation type="submission" date="2023-07" db="EMBL/GenBank/DDBJ databases">
        <authorList>
            <person name="Kim M."/>
        </authorList>
    </citation>
    <scope>NUCLEOTIDE SEQUENCE</scope>
    <source>
        <strain evidence="8">BIUV-7</strain>
    </source>
</reference>
<dbReference type="EMBL" id="JAUOTP010000006">
    <property type="protein sequence ID" value="MDO6415461.1"/>
    <property type="molecule type" value="Genomic_DNA"/>
</dbReference>
<dbReference type="InterPro" id="IPR011010">
    <property type="entry name" value="DNA_brk_join_enz"/>
</dbReference>
<evidence type="ECO:0000256" key="3">
    <source>
        <dbReference type="ARBA" id="ARBA00023125"/>
    </source>
</evidence>
<dbReference type="SUPFAM" id="SSF56349">
    <property type="entry name" value="DNA breaking-rejoining enzymes"/>
    <property type="match status" value="1"/>
</dbReference>
<proteinExistence type="inferred from homology"/>
<dbReference type="CDD" id="cd00796">
    <property type="entry name" value="INT_Rci_Hp1_C"/>
    <property type="match status" value="1"/>
</dbReference>